<dbReference type="GO" id="GO:0060294">
    <property type="term" value="P:cilium movement involved in cell motility"/>
    <property type="evidence" value="ECO:0007669"/>
    <property type="project" value="InterPro"/>
</dbReference>
<keyword evidence="2" id="KW-0963">Cytoplasm</keyword>
<dbReference type="GO" id="GO:0001534">
    <property type="term" value="C:radial spoke"/>
    <property type="evidence" value="ECO:0007669"/>
    <property type="project" value="InterPro"/>
</dbReference>
<evidence type="ECO:0000313" key="7">
    <source>
        <dbReference type="EMBL" id="KAJ8925897.1"/>
    </source>
</evidence>
<proteinExistence type="predicted"/>
<dbReference type="Pfam" id="PF04712">
    <property type="entry name" value="Radial_spoke"/>
    <property type="match status" value="1"/>
</dbReference>
<dbReference type="Proteomes" id="UP001159042">
    <property type="component" value="Unassembled WGS sequence"/>
</dbReference>
<evidence type="ECO:0000256" key="1">
    <source>
        <dbReference type="ARBA" id="ARBA00004430"/>
    </source>
</evidence>
<organism evidence="7 8">
    <name type="scientific">Exocentrus adspersus</name>
    <dbReference type="NCBI Taxonomy" id="1586481"/>
    <lineage>
        <taxon>Eukaryota</taxon>
        <taxon>Metazoa</taxon>
        <taxon>Ecdysozoa</taxon>
        <taxon>Arthropoda</taxon>
        <taxon>Hexapoda</taxon>
        <taxon>Insecta</taxon>
        <taxon>Pterygota</taxon>
        <taxon>Neoptera</taxon>
        <taxon>Endopterygota</taxon>
        <taxon>Coleoptera</taxon>
        <taxon>Polyphaga</taxon>
        <taxon>Cucujiformia</taxon>
        <taxon>Chrysomeloidea</taxon>
        <taxon>Cerambycidae</taxon>
        <taxon>Lamiinae</taxon>
        <taxon>Acanthocinini</taxon>
        <taxon>Exocentrus</taxon>
    </lineage>
</organism>
<feature type="compositionally biased region" description="Acidic residues" evidence="6">
    <location>
        <begin position="573"/>
        <end position="591"/>
    </location>
</feature>
<dbReference type="AlphaFoldDB" id="A0AAV8WI31"/>
<dbReference type="EMBL" id="JANEYG010000001">
    <property type="protein sequence ID" value="KAJ8925897.1"/>
    <property type="molecule type" value="Genomic_DNA"/>
</dbReference>
<name>A0AAV8WI31_9CUCU</name>
<protein>
    <submittedName>
        <fullName evidence="7">Uncharacterized protein</fullName>
    </submittedName>
</protein>
<dbReference type="PANTHER" id="PTHR13159:SF0">
    <property type="entry name" value="RADIAL SPOKE HEAD 6 HOMOLOG A"/>
    <property type="match status" value="1"/>
</dbReference>
<comment type="subcellular location">
    <subcellularLocation>
        <location evidence="1">Cytoplasm</location>
        <location evidence="1">Cytoskeleton</location>
        <location evidence="1">Cilium axoneme</location>
    </subcellularLocation>
</comment>
<evidence type="ECO:0000256" key="5">
    <source>
        <dbReference type="ARBA" id="ARBA00023273"/>
    </source>
</evidence>
<evidence type="ECO:0000256" key="6">
    <source>
        <dbReference type="SAM" id="MobiDB-lite"/>
    </source>
</evidence>
<evidence type="ECO:0000313" key="8">
    <source>
        <dbReference type="Proteomes" id="UP001159042"/>
    </source>
</evidence>
<keyword evidence="3" id="KW-0969">Cilium</keyword>
<feature type="compositionally biased region" description="Acidic residues" evidence="6">
    <location>
        <begin position="429"/>
        <end position="443"/>
    </location>
</feature>
<keyword evidence="5" id="KW-0966">Cell projection</keyword>
<sequence>MITDITDYDVTHEDAGPLGNQIPNYEKEFNSAKVFLQTASSATGDNLYDHLTEVLNKILAERPENVIDFFEEYSRKVKEQRFKPLTDHLEDIYVQPGRFSLANKILPILSPLPPGEPSTVDPEDLELADMSNNNLIELLYYLEQCGIGLPRSEMIFVMISMRNLVHTKPIASIRFWGKIFGTISNYLVVETMLKEEEYMKRNENYQEEQAPVEVQDEMALNRGEAGETSAALLEIEKRAGMGGEEGSSKYPRPLPPEPLIHYEELPEPPPEPSGVGVNKKVFYVCNDIGESWTELPDVTPKQIRTARQIYKSFTGDLEAEIQSYPEFPGKEKEYLRVQIARISAGTQIAPLGYFTFGGAELGEGGEEEDEFEEAAGGASKTHYSINPRYDPPPLTDLLDQSMSFWVHTEPYILPQGRTTWWNPNPMPDLGEEPGEGYGEEEEEVKPRGERVEPETGPPLLTPLSEDAVLETVPPWSVRVSSKILEGFALAVVRSNIWPGAYCFSNQGKVFRNVYLGFGHKYVEHNFSPLPLPAVQQEYPIGPEILEILDPTGAEEEQWRIDHLPKPKVIPVGEEAEGEEEQEEEEEEEDED</sequence>
<evidence type="ECO:0000256" key="2">
    <source>
        <dbReference type="ARBA" id="ARBA00022490"/>
    </source>
</evidence>
<feature type="compositionally biased region" description="Basic and acidic residues" evidence="6">
    <location>
        <begin position="444"/>
        <end position="453"/>
    </location>
</feature>
<dbReference type="PANTHER" id="PTHR13159">
    <property type="entry name" value="RADIAL SPOKEHEAD-RELATED"/>
    <property type="match status" value="1"/>
</dbReference>
<reference evidence="7 8" key="1">
    <citation type="journal article" date="2023" name="Insect Mol. Biol.">
        <title>Genome sequencing provides insights into the evolution of gene families encoding plant cell wall-degrading enzymes in longhorned beetles.</title>
        <authorList>
            <person name="Shin N.R."/>
            <person name="Okamura Y."/>
            <person name="Kirsch R."/>
            <person name="Pauchet Y."/>
        </authorList>
    </citation>
    <scope>NUCLEOTIDE SEQUENCE [LARGE SCALE GENOMIC DNA]</scope>
    <source>
        <strain evidence="7">EAD_L_NR</strain>
    </source>
</reference>
<gene>
    <name evidence="7" type="ORF">NQ315_009749</name>
</gene>
<dbReference type="GO" id="GO:0035082">
    <property type="term" value="P:axoneme assembly"/>
    <property type="evidence" value="ECO:0007669"/>
    <property type="project" value="TreeGrafter"/>
</dbReference>
<accession>A0AAV8WI31</accession>
<evidence type="ECO:0000256" key="4">
    <source>
        <dbReference type="ARBA" id="ARBA00023212"/>
    </source>
</evidence>
<comment type="caution">
    <text evidence="7">The sequence shown here is derived from an EMBL/GenBank/DDBJ whole genome shotgun (WGS) entry which is preliminary data.</text>
</comment>
<feature type="region of interest" description="Disordered" evidence="6">
    <location>
        <begin position="425"/>
        <end position="462"/>
    </location>
</feature>
<evidence type="ECO:0000256" key="3">
    <source>
        <dbReference type="ARBA" id="ARBA00023069"/>
    </source>
</evidence>
<keyword evidence="8" id="KW-1185">Reference proteome</keyword>
<dbReference type="InterPro" id="IPR006802">
    <property type="entry name" value="Radial_spoke"/>
</dbReference>
<feature type="region of interest" description="Disordered" evidence="6">
    <location>
        <begin position="555"/>
        <end position="591"/>
    </location>
</feature>
<dbReference type="CDD" id="cd22963">
    <property type="entry name" value="DD_CrRSP4-like"/>
    <property type="match status" value="1"/>
</dbReference>
<keyword evidence="4" id="KW-0206">Cytoskeleton</keyword>